<evidence type="ECO:0000313" key="2">
    <source>
        <dbReference type="Proteomes" id="UP001527099"/>
    </source>
</evidence>
<accession>A0ABT4GPU5</accession>
<keyword evidence="2" id="KW-1185">Reference proteome</keyword>
<protein>
    <submittedName>
        <fullName evidence="1">Uncharacterized protein</fullName>
    </submittedName>
</protein>
<dbReference type="RefSeq" id="WP_268618690.1">
    <property type="nucleotide sequence ID" value="NZ_JAMDMX010000216.1"/>
</dbReference>
<gene>
    <name evidence="1" type="ORF">M5X19_36055</name>
</gene>
<sequence>MKIRGKRRYYRSLKKMIQNFSHHLSEETTWYNMWHMHFDEKGITENVKDRRSHIKHYIELLRKIKISDLSNAKPFQTWIFLDSVDPTCDALYLHTSNPYRHYPFINQTIFWLNEEKVIPELLKSIVKLDNFEVGEYKHDDGRRDYFIRMANLGMSLKD</sequence>
<reference evidence="1 2" key="1">
    <citation type="submission" date="2022-05" db="EMBL/GenBank/DDBJ databases">
        <title>Genome Sequencing of Bee-Associated Microbes.</title>
        <authorList>
            <person name="Dunlap C."/>
        </authorList>
    </citation>
    <scope>NUCLEOTIDE SEQUENCE [LARGE SCALE GENOMIC DNA]</scope>
    <source>
        <strain evidence="1 2">NRRL B-14421</strain>
    </source>
</reference>
<proteinExistence type="predicted"/>
<comment type="caution">
    <text evidence="1">The sequence shown here is derived from an EMBL/GenBank/DDBJ whole genome shotgun (WGS) entry which is preliminary data.</text>
</comment>
<dbReference type="Proteomes" id="UP001527099">
    <property type="component" value="Unassembled WGS sequence"/>
</dbReference>
<dbReference type="EMBL" id="JAMDMX010000216">
    <property type="protein sequence ID" value="MCY9698217.1"/>
    <property type="molecule type" value="Genomic_DNA"/>
</dbReference>
<organism evidence="1 2">
    <name type="scientific">Paenibacillus alginolyticus</name>
    <dbReference type="NCBI Taxonomy" id="59839"/>
    <lineage>
        <taxon>Bacteria</taxon>
        <taxon>Bacillati</taxon>
        <taxon>Bacillota</taxon>
        <taxon>Bacilli</taxon>
        <taxon>Bacillales</taxon>
        <taxon>Paenibacillaceae</taxon>
        <taxon>Paenibacillus</taxon>
    </lineage>
</organism>
<evidence type="ECO:0000313" key="1">
    <source>
        <dbReference type="EMBL" id="MCY9698217.1"/>
    </source>
</evidence>
<name>A0ABT4GPU5_9BACL</name>